<dbReference type="RefSeq" id="WP_209667825.1">
    <property type="nucleotide sequence ID" value="NZ_JAGGMS010000001.1"/>
</dbReference>
<proteinExistence type="inferred from homology"/>
<organism evidence="6 7">
    <name type="scientific">Amycolatopsis magusensis</name>
    <dbReference type="NCBI Taxonomy" id="882444"/>
    <lineage>
        <taxon>Bacteria</taxon>
        <taxon>Bacillati</taxon>
        <taxon>Actinomycetota</taxon>
        <taxon>Actinomycetes</taxon>
        <taxon>Pseudonocardiales</taxon>
        <taxon>Pseudonocardiaceae</taxon>
        <taxon>Amycolatopsis</taxon>
    </lineage>
</organism>
<dbReference type="Gene3D" id="3.40.50.1970">
    <property type="match status" value="1"/>
</dbReference>
<keyword evidence="7" id="KW-1185">Reference proteome</keyword>
<evidence type="ECO:0000313" key="7">
    <source>
        <dbReference type="Proteomes" id="UP000741013"/>
    </source>
</evidence>
<evidence type="ECO:0000256" key="2">
    <source>
        <dbReference type="ARBA" id="ARBA00023002"/>
    </source>
</evidence>
<dbReference type="PANTHER" id="PTHR11496:SF102">
    <property type="entry name" value="ALCOHOL DEHYDROGENASE 4"/>
    <property type="match status" value="1"/>
</dbReference>
<name>A0ABS4PZM2_9PSEU</name>
<dbReference type="Gene3D" id="1.20.1090.10">
    <property type="entry name" value="Dehydroquinate synthase-like - alpha domain"/>
    <property type="match status" value="1"/>
</dbReference>
<feature type="domain" description="Alcohol dehydrogenase iron-type/glycerol dehydrogenase GldA" evidence="4">
    <location>
        <begin position="17"/>
        <end position="183"/>
    </location>
</feature>
<dbReference type="InterPro" id="IPR056798">
    <property type="entry name" value="ADH_Fe_C"/>
</dbReference>
<accession>A0ABS4PZM2</accession>
<dbReference type="PANTHER" id="PTHR11496">
    <property type="entry name" value="ALCOHOL DEHYDROGENASE"/>
    <property type="match status" value="1"/>
</dbReference>
<comment type="caution">
    <text evidence="6">The sequence shown here is derived from an EMBL/GenBank/DDBJ whole genome shotgun (WGS) entry which is preliminary data.</text>
</comment>
<feature type="domain" description="Fe-containing alcohol dehydrogenase-like C-terminal" evidence="5">
    <location>
        <begin position="195"/>
        <end position="372"/>
    </location>
</feature>
<evidence type="ECO:0000256" key="3">
    <source>
        <dbReference type="ARBA" id="ARBA00023027"/>
    </source>
</evidence>
<dbReference type="PROSITE" id="PS00060">
    <property type="entry name" value="ADH_IRON_2"/>
    <property type="match status" value="1"/>
</dbReference>
<dbReference type="InterPro" id="IPR018211">
    <property type="entry name" value="ADH_Fe_CS"/>
</dbReference>
<evidence type="ECO:0000259" key="4">
    <source>
        <dbReference type="Pfam" id="PF00465"/>
    </source>
</evidence>
<dbReference type="EMBL" id="JAGGMS010000001">
    <property type="protein sequence ID" value="MBP2184867.1"/>
    <property type="molecule type" value="Genomic_DNA"/>
</dbReference>
<dbReference type="InterPro" id="IPR039697">
    <property type="entry name" value="Alcohol_dehydrogenase_Fe"/>
</dbReference>
<evidence type="ECO:0000313" key="6">
    <source>
        <dbReference type="EMBL" id="MBP2184867.1"/>
    </source>
</evidence>
<dbReference type="SUPFAM" id="SSF56796">
    <property type="entry name" value="Dehydroquinate synthase-like"/>
    <property type="match status" value="1"/>
</dbReference>
<gene>
    <name evidence="6" type="ORF">JOM49_006393</name>
</gene>
<dbReference type="InterPro" id="IPR001670">
    <property type="entry name" value="ADH_Fe/GldA"/>
</dbReference>
<dbReference type="Pfam" id="PF00465">
    <property type="entry name" value="Fe-ADH"/>
    <property type="match status" value="1"/>
</dbReference>
<dbReference type="Proteomes" id="UP000741013">
    <property type="component" value="Unassembled WGS sequence"/>
</dbReference>
<keyword evidence="3" id="KW-0520">NAD</keyword>
<evidence type="ECO:0000259" key="5">
    <source>
        <dbReference type="Pfam" id="PF25137"/>
    </source>
</evidence>
<sequence>MAVAALTGAWTARELPELRVGTGVLEQLGESVAALGIARPLVVSDPGVVSAGWPAQALTCLRATGFRPHSWSGVRPDPDAAVVHGCLDALTGQGGHDGIVAIGGGSTIDVAKACSGLSAHSGPLGDYEGLGRFTEPGVPVVAVLTTPGSGAELSRHATIADDGGRKFAVSGRWLAPKLVLADPETLSTLPAEVAVDTALDAVLHAIEAYLARAATPYSDVCARMALQILRDAMPPGPGTALMTGCLTAGMAMANTNAGVVHALGYPLTSEYRIPHGRANALVAPAALRALADVVPDRYAELGHLLGGTADLAKAFAALRDRAGVAASLADFGVPRADLPRLAALATAYAPVLRNTRRRFTEADLCELYRSAWTERRHHA</sequence>
<comment type="similarity">
    <text evidence="1">Belongs to the iron-containing alcohol dehydrogenase family.</text>
</comment>
<dbReference type="PROSITE" id="PS00913">
    <property type="entry name" value="ADH_IRON_1"/>
    <property type="match status" value="1"/>
</dbReference>
<protein>
    <submittedName>
        <fullName evidence="6">Alcohol dehydrogenase class IV</fullName>
    </submittedName>
</protein>
<dbReference type="CDD" id="cd08551">
    <property type="entry name" value="Fe-ADH"/>
    <property type="match status" value="1"/>
</dbReference>
<reference evidence="6 7" key="1">
    <citation type="submission" date="2021-03" db="EMBL/GenBank/DDBJ databases">
        <title>Sequencing the genomes of 1000 actinobacteria strains.</title>
        <authorList>
            <person name="Klenk H.-P."/>
        </authorList>
    </citation>
    <scope>NUCLEOTIDE SEQUENCE [LARGE SCALE GENOMIC DNA]</scope>
    <source>
        <strain evidence="6 7">DSM 45510</strain>
    </source>
</reference>
<keyword evidence="2" id="KW-0560">Oxidoreductase</keyword>
<dbReference type="Pfam" id="PF25137">
    <property type="entry name" value="ADH_Fe_C"/>
    <property type="match status" value="1"/>
</dbReference>
<evidence type="ECO:0000256" key="1">
    <source>
        <dbReference type="ARBA" id="ARBA00007358"/>
    </source>
</evidence>